<keyword evidence="3" id="KW-1133">Transmembrane helix</keyword>
<dbReference type="FunCoup" id="A0A0H2S241">
    <property type="interactions" value="198"/>
</dbReference>
<dbReference type="OrthoDB" id="190375at2759"/>
<feature type="region of interest" description="Disordered" evidence="2">
    <location>
        <begin position="1"/>
        <end position="31"/>
    </location>
</feature>
<accession>A0A0H2S241</accession>
<evidence type="ECO:0000259" key="4">
    <source>
        <dbReference type="PROSITE" id="PS50892"/>
    </source>
</evidence>
<sequence>MSERRYDPHIPKNGGGGMYNDDAGATSGGNANINKIQSDIDDTRRIMRENIEAVRERGEGLTSLEGKTDMLSQQAQGFKRGANNVRKVSSIYYEWKDMKMRIIIGVGLIIIILLIVIPIIVKNK</sequence>
<dbReference type="EMBL" id="KQ085900">
    <property type="protein sequence ID" value="KLO17897.1"/>
    <property type="molecule type" value="Genomic_DNA"/>
</dbReference>
<organism evidence="5 6">
    <name type="scientific">Schizopora paradoxa</name>
    <dbReference type="NCBI Taxonomy" id="27342"/>
    <lineage>
        <taxon>Eukaryota</taxon>
        <taxon>Fungi</taxon>
        <taxon>Dikarya</taxon>
        <taxon>Basidiomycota</taxon>
        <taxon>Agaricomycotina</taxon>
        <taxon>Agaricomycetes</taxon>
        <taxon>Hymenochaetales</taxon>
        <taxon>Schizoporaceae</taxon>
        <taxon>Schizopora</taxon>
    </lineage>
</organism>
<reference evidence="5 6" key="1">
    <citation type="submission" date="2015-04" db="EMBL/GenBank/DDBJ databases">
        <title>Complete genome sequence of Schizopora paradoxa KUC8140, a cosmopolitan wood degrader in East Asia.</title>
        <authorList>
            <consortium name="DOE Joint Genome Institute"/>
            <person name="Min B."/>
            <person name="Park H."/>
            <person name="Jang Y."/>
            <person name="Kim J.-J."/>
            <person name="Kim K.H."/>
            <person name="Pangilinan J."/>
            <person name="Lipzen A."/>
            <person name="Riley R."/>
            <person name="Grigoriev I.V."/>
            <person name="Spatafora J.W."/>
            <person name="Choi I.-G."/>
        </authorList>
    </citation>
    <scope>NUCLEOTIDE SEQUENCE [LARGE SCALE GENOMIC DNA]</scope>
    <source>
        <strain evidence="5 6">KUC8140</strain>
    </source>
</reference>
<keyword evidence="6" id="KW-1185">Reference proteome</keyword>
<dbReference type="AlphaFoldDB" id="A0A0H2S241"/>
<dbReference type="SUPFAM" id="SSF58038">
    <property type="entry name" value="SNARE fusion complex"/>
    <property type="match status" value="1"/>
</dbReference>
<evidence type="ECO:0000313" key="5">
    <source>
        <dbReference type="EMBL" id="KLO17897.1"/>
    </source>
</evidence>
<dbReference type="PROSITE" id="PS50892">
    <property type="entry name" value="V_SNARE"/>
    <property type="match status" value="1"/>
</dbReference>
<dbReference type="Pfam" id="PF00957">
    <property type="entry name" value="Synaptobrevin"/>
    <property type="match status" value="1"/>
</dbReference>
<dbReference type="STRING" id="27342.A0A0H2S241"/>
<dbReference type="GO" id="GO:0016192">
    <property type="term" value="P:vesicle-mediated transport"/>
    <property type="evidence" value="ECO:0007669"/>
    <property type="project" value="InterPro"/>
</dbReference>
<keyword evidence="1" id="KW-0175">Coiled coil</keyword>
<evidence type="ECO:0000256" key="2">
    <source>
        <dbReference type="SAM" id="MobiDB-lite"/>
    </source>
</evidence>
<protein>
    <submittedName>
        <fullName evidence="5">Synaptobrevin</fullName>
    </submittedName>
</protein>
<dbReference type="InterPro" id="IPR042855">
    <property type="entry name" value="V_SNARE_CC"/>
</dbReference>
<dbReference type="PANTHER" id="PTHR45701">
    <property type="entry name" value="SYNAPTOBREVIN FAMILY MEMBER"/>
    <property type="match status" value="1"/>
</dbReference>
<evidence type="ECO:0000256" key="1">
    <source>
        <dbReference type="PROSITE-ProRule" id="PRU00290"/>
    </source>
</evidence>
<dbReference type="GO" id="GO:0016020">
    <property type="term" value="C:membrane"/>
    <property type="evidence" value="ECO:0007669"/>
    <property type="project" value="InterPro"/>
</dbReference>
<name>A0A0H2S241_9AGAM</name>
<dbReference type="InParanoid" id="A0A0H2S241"/>
<dbReference type="PRINTS" id="PR00219">
    <property type="entry name" value="SYNAPTOBREVN"/>
</dbReference>
<evidence type="ECO:0000313" key="6">
    <source>
        <dbReference type="Proteomes" id="UP000053477"/>
    </source>
</evidence>
<gene>
    <name evidence="5" type="ORF">SCHPADRAFT_820726</name>
</gene>
<keyword evidence="3" id="KW-0812">Transmembrane</keyword>
<dbReference type="PIRSF" id="PIRSF005409">
    <property type="entry name" value="Synaptobrevin_euk"/>
    <property type="match status" value="1"/>
</dbReference>
<dbReference type="Proteomes" id="UP000053477">
    <property type="component" value="Unassembled WGS sequence"/>
</dbReference>
<evidence type="ECO:0000256" key="3">
    <source>
        <dbReference type="SAM" id="Phobius"/>
    </source>
</evidence>
<feature type="domain" description="V-SNARE coiled-coil homology" evidence="4">
    <location>
        <begin position="32"/>
        <end position="96"/>
    </location>
</feature>
<dbReference type="InterPro" id="IPR016444">
    <property type="entry name" value="Synaptobrevin/VAMP"/>
</dbReference>
<proteinExistence type="predicted"/>
<feature type="compositionally biased region" description="Basic and acidic residues" evidence="2">
    <location>
        <begin position="1"/>
        <end position="10"/>
    </location>
</feature>
<dbReference type="Gene3D" id="1.20.5.110">
    <property type="match status" value="1"/>
</dbReference>
<keyword evidence="3" id="KW-0472">Membrane</keyword>
<dbReference type="InterPro" id="IPR001388">
    <property type="entry name" value="Synaptobrevin-like"/>
</dbReference>
<feature type="transmembrane region" description="Helical" evidence="3">
    <location>
        <begin position="102"/>
        <end position="121"/>
    </location>
</feature>